<dbReference type="InterPro" id="IPR001752">
    <property type="entry name" value="Kinesin_motor_dom"/>
</dbReference>
<dbReference type="GO" id="GO:0008017">
    <property type="term" value="F:microtubule binding"/>
    <property type="evidence" value="ECO:0007669"/>
    <property type="project" value="InterPro"/>
</dbReference>
<keyword evidence="5" id="KW-0493">Microtubule</keyword>
<evidence type="ECO:0000313" key="8">
    <source>
        <dbReference type="EMBL" id="KDP24907.1"/>
    </source>
</evidence>
<dbReference type="STRING" id="180498.A0A067JLZ3"/>
<dbReference type="EMBL" id="KK915030">
    <property type="protein sequence ID" value="KDP24907.1"/>
    <property type="molecule type" value="Genomic_DNA"/>
</dbReference>
<dbReference type="PANTHER" id="PTHR47972">
    <property type="entry name" value="KINESIN-LIKE PROTEIN KLP-3"/>
    <property type="match status" value="1"/>
</dbReference>
<evidence type="ECO:0000256" key="1">
    <source>
        <dbReference type="ARBA" id="ARBA00022741"/>
    </source>
</evidence>
<evidence type="ECO:0000256" key="6">
    <source>
        <dbReference type="SAM" id="MobiDB-lite"/>
    </source>
</evidence>
<comment type="caution">
    <text evidence="4">Lacks conserved residue(s) required for the propagation of feature annotation.</text>
</comment>
<keyword evidence="1 5" id="KW-0547">Nucleotide-binding</keyword>
<dbReference type="Proteomes" id="UP000027138">
    <property type="component" value="Unassembled WGS sequence"/>
</dbReference>
<dbReference type="Gene3D" id="3.40.850.10">
    <property type="entry name" value="Kinesin motor domain"/>
    <property type="match status" value="1"/>
</dbReference>
<name>A0A067JLZ3_JATCU</name>
<keyword evidence="9" id="KW-1185">Reference proteome</keyword>
<gene>
    <name evidence="8" type="ORF">JCGZ_24285</name>
</gene>
<protein>
    <recommendedName>
        <fullName evidence="5">Kinesin-like protein</fullName>
    </recommendedName>
</protein>
<dbReference type="Pfam" id="PF00225">
    <property type="entry name" value="Kinesin"/>
    <property type="match status" value="1"/>
</dbReference>
<reference evidence="8 9" key="1">
    <citation type="journal article" date="2014" name="PLoS ONE">
        <title>Global Analysis of Gene Expression Profiles in Physic Nut (Jatropha curcas L.) Seedlings Exposed to Salt Stress.</title>
        <authorList>
            <person name="Zhang L."/>
            <person name="Zhang C."/>
            <person name="Wu P."/>
            <person name="Chen Y."/>
            <person name="Li M."/>
            <person name="Jiang H."/>
            <person name="Wu G."/>
        </authorList>
    </citation>
    <scope>NUCLEOTIDE SEQUENCE [LARGE SCALE GENOMIC DNA]</scope>
    <source>
        <strain evidence="9">cv. GZQX0401</strain>
        <tissue evidence="8">Young leaves</tissue>
    </source>
</reference>
<evidence type="ECO:0000256" key="3">
    <source>
        <dbReference type="ARBA" id="ARBA00023175"/>
    </source>
</evidence>
<dbReference type="GO" id="GO:0005874">
    <property type="term" value="C:microtubule"/>
    <property type="evidence" value="ECO:0007669"/>
    <property type="project" value="UniProtKB-KW"/>
</dbReference>
<evidence type="ECO:0000256" key="2">
    <source>
        <dbReference type="ARBA" id="ARBA00022840"/>
    </source>
</evidence>
<comment type="similarity">
    <text evidence="4 5">Belongs to the TRAFAC class myosin-kinesin ATPase superfamily. Kinesin family.</text>
</comment>
<dbReference type="GO" id="GO:0005524">
    <property type="term" value="F:ATP binding"/>
    <property type="evidence" value="ECO:0007669"/>
    <property type="project" value="UniProtKB-KW"/>
</dbReference>
<keyword evidence="3 5" id="KW-0505">Motor protein</keyword>
<feature type="domain" description="Kinesin motor" evidence="7">
    <location>
        <begin position="1"/>
        <end position="195"/>
    </location>
</feature>
<dbReference type="PROSITE" id="PS50067">
    <property type="entry name" value="KINESIN_MOTOR_2"/>
    <property type="match status" value="1"/>
</dbReference>
<sequence length="250" mass="27876">MLELYQDTLVDLLLPKNVKPLKLDIKKDSKGMVSVENVTVISISTFEELQNIIQSGSERRHTSGTQMNEESSRSHLILSIIIESTNLQTQSVARGKLSFVDLAGSERVKKSGSSGHQLKEAQSINKSLSALGDVIGALSSGNQHIPYRNHKLTMLMSDSLGGNAKTLMFVNVSPAESNLDETYNSLMYASRVRSIINDASKNISSKEIARLKKLIAHWKEQAGRRGEDEDYEEIQEERQMKDRTDGRHSM</sequence>
<dbReference type="GO" id="GO:0003777">
    <property type="term" value="F:microtubule motor activity"/>
    <property type="evidence" value="ECO:0007669"/>
    <property type="project" value="InterPro"/>
</dbReference>
<dbReference type="InterPro" id="IPR036961">
    <property type="entry name" value="Kinesin_motor_dom_sf"/>
</dbReference>
<dbReference type="AlphaFoldDB" id="A0A067JLZ3"/>
<evidence type="ECO:0000313" key="9">
    <source>
        <dbReference type="Proteomes" id="UP000027138"/>
    </source>
</evidence>
<dbReference type="PROSITE" id="PS00411">
    <property type="entry name" value="KINESIN_MOTOR_1"/>
    <property type="match status" value="1"/>
</dbReference>
<evidence type="ECO:0000259" key="7">
    <source>
        <dbReference type="PROSITE" id="PS50067"/>
    </source>
</evidence>
<dbReference type="InterPro" id="IPR027417">
    <property type="entry name" value="P-loop_NTPase"/>
</dbReference>
<dbReference type="OrthoDB" id="3176171at2759"/>
<accession>A0A067JLZ3</accession>
<dbReference type="PANTHER" id="PTHR47972:SF16">
    <property type="entry name" value="KINESIN-LIKE PROTEIN"/>
    <property type="match status" value="1"/>
</dbReference>
<feature type="region of interest" description="Disordered" evidence="6">
    <location>
        <begin position="222"/>
        <end position="250"/>
    </location>
</feature>
<organism evidence="8 9">
    <name type="scientific">Jatropha curcas</name>
    <name type="common">Barbados nut</name>
    <dbReference type="NCBI Taxonomy" id="180498"/>
    <lineage>
        <taxon>Eukaryota</taxon>
        <taxon>Viridiplantae</taxon>
        <taxon>Streptophyta</taxon>
        <taxon>Embryophyta</taxon>
        <taxon>Tracheophyta</taxon>
        <taxon>Spermatophyta</taxon>
        <taxon>Magnoliopsida</taxon>
        <taxon>eudicotyledons</taxon>
        <taxon>Gunneridae</taxon>
        <taxon>Pentapetalae</taxon>
        <taxon>rosids</taxon>
        <taxon>fabids</taxon>
        <taxon>Malpighiales</taxon>
        <taxon>Euphorbiaceae</taxon>
        <taxon>Crotonoideae</taxon>
        <taxon>Jatropheae</taxon>
        <taxon>Jatropha</taxon>
    </lineage>
</organism>
<keyword evidence="2 5" id="KW-0067">ATP-binding</keyword>
<evidence type="ECO:0000256" key="5">
    <source>
        <dbReference type="RuleBase" id="RU000394"/>
    </source>
</evidence>
<dbReference type="InterPro" id="IPR019821">
    <property type="entry name" value="Kinesin_motor_CS"/>
</dbReference>
<feature type="compositionally biased region" description="Basic and acidic residues" evidence="6">
    <location>
        <begin position="236"/>
        <end position="250"/>
    </location>
</feature>
<dbReference type="PRINTS" id="PR00380">
    <property type="entry name" value="KINESINHEAVY"/>
</dbReference>
<dbReference type="SMART" id="SM00129">
    <property type="entry name" value="KISc"/>
    <property type="match status" value="1"/>
</dbReference>
<dbReference type="SUPFAM" id="SSF52540">
    <property type="entry name" value="P-loop containing nucleoside triphosphate hydrolases"/>
    <property type="match status" value="1"/>
</dbReference>
<evidence type="ECO:0000256" key="4">
    <source>
        <dbReference type="PROSITE-ProRule" id="PRU00283"/>
    </source>
</evidence>
<dbReference type="GO" id="GO:0007018">
    <property type="term" value="P:microtubule-based movement"/>
    <property type="evidence" value="ECO:0007669"/>
    <property type="project" value="InterPro"/>
</dbReference>
<proteinExistence type="inferred from homology"/>
<dbReference type="Gene3D" id="6.10.250.760">
    <property type="match status" value="1"/>
</dbReference>
<dbReference type="InterPro" id="IPR027640">
    <property type="entry name" value="Kinesin-like_fam"/>
</dbReference>